<reference evidence="6" key="1">
    <citation type="submission" date="2016-11" db="UniProtKB">
        <authorList>
            <consortium name="WormBaseParasite"/>
        </authorList>
    </citation>
    <scope>IDENTIFICATION</scope>
</reference>
<proteinExistence type="predicted"/>
<keyword evidence="3" id="KW-0175">Coiled coil</keyword>
<evidence type="ECO:0000313" key="5">
    <source>
        <dbReference type="Proteomes" id="UP000095280"/>
    </source>
</evidence>
<evidence type="ECO:0000259" key="4">
    <source>
        <dbReference type="Pfam" id="PF16205"/>
    </source>
</evidence>
<dbReference type="Gene3D" id="2.40.50.1000">
    <property type="match status" value="1"/>
</dbReference>
<evidence type="ECO:0000256" key="2">
    <source>
        <dbReference type="ARBA" id="ARBA00023274"/>
    </source>
</evidence>
<dbReference type="GO" id="GO:0022627">
    <property type="term" value="C:cytosolic small ribosomal subunit"/>
    <property type="evidence" value="ECO:0007669"/>
    <property type="project" value="TreeGrafter"/>
</dbReference>
<keyword evidence="2" id="KW-0687">Ribonucleoprotein</keyword>
<keyword evidence="1" id="KW-0689">Ribosomal protein</keyword>
<evidence type="ECO:0000256" key="1">
    <source>
        <dbReference type="ARBA" id="ARBA00022980"/>
    </source>
</evidence>
<dbReference type="InterPro" id="IPR000266">
    <property type="entry name" value="Ribosomal_uS17"/>
</dbReference>
<protein>
    <submittedName>
        <fullName evidence="6">Ribosomal_S17_N domain-containing protein</fullName>
    </submittedName>
</protein>
<name>A0A1I8FAM4_9PLAT</name>
<dbReference type="PANTHER" id="PTHR10744:SF9">
    <property type="entry name" value="40S RIBOSOMAL PROTEIN S11-RELATED"/>
    <property type="match status" value="1"/>
</dbReference>
<evidence type="ECO:0000256" key="3">
    <source>
        <dbReference type="SAM" id="Coils"/>
    </source>
</evidence>
<evidence type="ECO:0000313" key="6">
    <source>
        <dbReference type="WBParaSite" id="maker-unitig_27151-snap-gene-0.1-mRNA-1"/>
    </source>
</evidence>
<sequence length="227" mass="25401">PADQLLWLPLRRRCTAALDAAEAALEETEVTGALVLGRESRSTGLKKWTALTQPLAAALALSIVQSALERIQAVEAESRRLENRHQGLRWRGPEEKQYPTVGGDSNQTHDEAWTLSNPLESRTWRDVQESLMSASASKRPREAIEGSYVDKKCPFTGGRSHPRRRIFTGVVTKMKRCSATSRDPQGLSALLMQKYQRLPEKRHTRTCSVHLSPCFRDVELEANIVTG</sequence>
<dbReference type="PANTHER" id="PTHR10744">
    <property type="entry name" value="40S RIBOSOMAL PROTEIN S11 FAMILY MEMBER"/>
    <property type="match status" value="1"/>
</dbReference>
<keyword evidence="5" id="KW-1185">Reference proteome</keyword>
<dbReference type="WBParaSite" id="maker-unitig_27151-snap-gene-0.1-mRNA-1">
    <property type="protein sequence ID" value="maker-unitig_27151-snap-gene-0.1-mRNA-1"/>
    <property type="gene ID" value="maker-unitig_27151-snap-gene-0.1"/>
</dbReference>
<feature type="domain" description="Small ribosomal subunit protein uS17 N-terminal" evidence="4">
    <location>
        <begin position="138"/>
        <end position="157"/>
    </location>
</feature>
<dbReference type="InterPro" id="IPR032440">
    <property type="entry name" value="Ribosomal_uS17_N"/>
</dbReference>
<dbReference type="GO" id="GO:0003735">
    <property type="term" value="F:structural constituent of ribosome"/>
    <property type="evidence" value="ECO:0007669"/>
    <property type="project" value="InterPro"/>
</dbReference>
<feature type="coiled-coil region" evidence="3">
    <location>
        <begin position="64"/>
        <end position="91"/>
    </location>
</feature>
<organism evidence="5 6">
    <name type="scientific">Macrostomum lignano</name>
    <dbReference type="NCBI Taxonomy" id="282301"/>
    <lineage>
        <taxon>Eukaryota</taxon>
        <taxon>Metazoa</taxon>
        <taxon>Spiralia</taxon>
        <taxon>Lophotrochozoa</taxon>
        <taxon>Platyhelminthes</taxon>
        <taxon>Rhabditophora</taxon>
        <taxon>Macrostomorpha</taxon>
        <taxon>Macrostomida</taxon>
        <taxon>Macrostomidae</taxon>
        <taxon>Macrostomum</taxon>
    </lineage>
</organism>
<dbReference type="GO" id="GO:0006412">
    <property type="term" value="P:translation"/>
    <property type="evidence" value="ECO:0007669"/>
    <property type="project" value="InterPro"/>
</dbReference>
<dbReference type="Pfam" id="PF16205">
    <property type="entry name" value="Ribosomal_S17_N"/>
    <property type="match status" value="1"/>
</dbReference>
<dbReference type="AlphaFoldDB" id="A0A1I8FAM4"/>
<accession>A0A1I8FAM4</accession>
<dbReference type="Proteomes" id="UP000095280">
    <property type="component" value="Unplaced"/>
</dbReference>